<organism evidence="1 2">
    <name type="scientific">Campylobacter hyointestinalis subsp. hyointestinalis</name>
    <dbReference type="NCBI Taxonomy" id="91352"/>
    <lineage>
        <taxon>Bacteria</taxon>
        <taxon>Pseudomonadati</taxon>
        <taxon>Campylobacterota</taxon>
        <taxon>Epsilonproteobacteria</taxon>
        <taxon>Campylobacterales</taxon>
        <taxon>Campylobacteraceae</taxon>
        <taxon>Campylobacter</taxon>
    </lineage>
</organism>
<dbReference type="EMBL" id="NIQP01000003">
    <property type="protein sequence ID" value="PPB72055.1"/>
    <property type="molecule type" value="Genomic_DNA"/>
</dbReference>
<evidence type="ECO:0000313" key="1">
    <source>
        <dbReference type="EMBL" id="PPB72055.1"/>
    </source>
</evidence>
<dbReference type="RefSeq" id="WP_104064291.1">
    <property type="nucleotide sequence ID" value="NZ_NIQG01000002.1"/>
</dbReference>
<dbReference type="Proteomes" id="UP000239685">
    <property type="component" value="Unassembled WGS sequence"/>
</dbReference>
<reference evidence="1 2" key="1">
    <citation type="submission" date="2017-06" db="EMBL/GenBank/DDBJ databases">
        <title>Updating the genomic taxonomy and epidemiology of Campylobacter hyointestinalis; discovery in New Zealand farmed ruminants.</title>
        <authorList>
            <person name="Wilkinson D.A."/>
            <person name="Fayaz A."/>
            <person name="Biggs P.J."/>
            <person name="Midwinter A.C."/>
        </authorList>
    </citation>
    <scope>NUCLEOTIDE SEQUENCE [LARGE SCALE GENOMIC DNA]</scope>
    <source>
        <strain evidence="1 2">S1614a</strain>
    </source>
</reference>
<comment type="caution">
    <text evidence="1">The sequence shown here is derived from an EMBL/GenBank/DDBJ whole genome shotgun (WGS) entry which is preliminary data.</text>
</comment>
<proteinExistence type="predicted"/>
<evidence type="ECO:0000313" key="2">
    <source>
        <dbReference type="Proteomes" id="UP000239685"/>
    </source>
</evidence>
<sequence>MTSKRAKLIADLFGDSKGFLPQAKIIKFDRKLHFIPDDELINFAIFTDNFRANFVSTELAVHKASIAWQRITFERVKYVSGSFFRGLDEMISFCKEAYRGEALCSCESGSGYLPYVVITVDDEGNLRNSACINENGVFKRLDSSETSQIYSWLFKNQHKIGDVKRISREDYERSITEERLNALPVPKHQETTIGNKSLKLIEKTIKRIGK</sequence>
<gene>
    <name evidence="1" type="ORF">CDQ78_03755</name>
</gene>
<dbReference type="AlphaFoldDB" id="A0A855NF37"/>
<accession>A0A855NF37</accession>
<protein>
    <submittedName>
        <fullName evidence="1">Uncharacterized protein</fullName>
    </submittedName>
</protein>
<name>A0A855NF37_CAMHY</name>